<evidence type="ECO:0000313" key="3">
    <source>
        <dbReference type="Proteomes" id="UP001059196"/>
    </source>
</evidence>
<protein>
    <submittedName>
        <fullName evidence="2">Sigma-70 family RNA polymerase sigma factor</fullName>
    </submittedName>
</protein>
<dbReference type="NCBIfam" id="NF005385">
    <property type="entry name" value="PRK06930.1"/>
    <property type="match status" value="1"/>
</dbReference>
<gene>
    <name evidence="2" type="ORF">phageB13_48</name>
</gene>
<dbReference type="InterPro" id="IPR014284">
    <property type="entry name" value="RNA_pol_sigma-70_dom"/>
</dbReference>
<reference evidence="2" key="1">
    <citation type="submission" date="2022-07" db="EMBL/GenBank/DDBJ databases">
        <authorList>
            <person name="Kazantseva O.A."/>
            <person name="Piligrimova E.G."/>
            <person name="Shadrin A.M."/>
        </authorList>
    </citation>
    <scope>NUCLEOTIDE SEQUENCE</scope>
</reference>
<dbReference type="GO" id="GO:0003677">
    <property type="term" value="F:DNA binding"/>
    <property type="evidence" value="ECO:0007669"/>
    <property type="project" value="InterPro"/>
</dbReference>
<dbReference type="GO" id="GO:0016987">
    <property type="term" value="F:sigma factor activity"/>
    <property type="evidence" value="ECO:0007669"/>
    <property type="project" value="InterPro"/>
</dbReference>
<dbReference type="Pfam" id="PF08281">
    <property type="entry name" value="Sigma70_r4_2"/>
    <property type="match status" value="1"/>
</dbReference>
<sequence>MIDLIKQYKETLNQLLVAKEKANAKENERDKKIINGMISDIEDSLKWMRTGKEPGLKRGIERRASYQREVKVNPLLIQRYLRSKETEYEWDKEQKENAVTTWEKIQLDDALSTLTKTEKEIFVMYKAGMFTQEEIAKIRGVTRSTVQQNLRRADRKIAQQVNGSLFCMN</sequence>
<accession>A0A9E7PP02</accession>
<dbReference type="SUPFAM" id="SSF88659">
    <property type="entry name" value="Sigma3 and sigma4 domains of RNA polymerase sigma factors"/>
    <property type="match status" value="1"/>
</dbReference>
<feature type="domain" description="RNA polymerase sigma factor 70 region 4 type 2" evidence="1">
    <location>
        <begin position="106"/>
        <end position="153"/>
    </location>
</feature>
<keyword evidence="3" id="KW-1185">Reference proteome</keyword>
<dbReference type="CDD" id="cd06171">
    <property type="entry name" value="Sigma70_r4"/>
    <property type="match status" value="1"/>
</dbReference>
<dbReference type="GO" id="GO:0006352">
    <property type="term" value="P:DNA-templated transcription initiation"/>
    <property type="evidence" value="ECO:0007669"/>
    <property type="project" value="InterPro"/>
</dbReference>
<dbReference type="InterPro" id="IPR036388">
    <property type="entry name" value="WH-like_DNA-bd_sf"/>
</dbReference>
<evidence type="ECO:0000313" key="2">
    <source>
        <dbReference type="EMBL" id="UUW40234.1"/>
    </source>
</evidence>
<name>A0A9E7PP02_9CAUD</name>
<dbReference type="Proteomes" id="UP001059196">
    <property type="component" value="Segment"/>
</dbReference>
<dbReference type="EMBL" id="OP066531">
    <property type="protein sequence ID" value="UUW40234.1"/>
    <property type="molecule type" value="Genomic_DNA"/>
</dbReference>
<dbReference type="InterPro" id="IPR013324">
    <property type="entry name" value="RNA_pol_sigma_r3/r4-like"/>
</dbReference>
<evidence type="ECO:0000259" key="1">
    <source>
        <dbReference type="Pfam" id="PF08281"/>
    </source>
</evidence>
<dbReference type="InterPro" id="IPR013249">
    <property type="entry name" value="RNA_pol_sigma70_r4_t2"/>
</dbReference>
<dbReference type="Gene3D" id="1.10.10.10">
    <property type="entry name" value="Winged helix-like DNA-binding domain superfamily/Winged helix DNA-binding domain"/>
    <property type="match status" value="1"/>
</dbReference>
<organism evidence="2 3">
    <name type="scientific">Bacillus phage B13</name>
    <dbReference type="NCBI Taxonomy" id="2969659"/>
    <lineage>
        <taxon>Viruses</taxon>
        <taxon>Duplodnaviria</taxon>
        <taxon>Heunggongvirae</taxon>
        <taxon>Uroviricota</taxon>
        <taxon>Caudoviricetes</taxon>
        <taxon>Bunatrivirus</taxon>
        <taxon>Bunatrivirus B13</taxon>
    </lineage>
</organism>
<dbReference type="NCBIfam" id="TIGR02937">
    <property type="entry name" value="sigma70-ECF"/>
    <property type="match status" value="1"/>
</dbReference>
<proteinExistence type="predicted"/>